<sequence>MVLLLKTPAQAKFWFTLLLCVSAGFAGAEITPTERQQLWLRVEPVLRAQLARPYARPFAATPWQTPARLVDEVAAYDALANAGWAERVAVRIPAPVVINGAVVQRTEPGWRYTWTTQGLTALTEGGIPWAQIGLVSLDSITCAEGDCTRMNVQFHWRTERLEPWALASFFRTWPGQNALLAAQTKGQRGTAKLLWVTERVGEDIPSAPYWLLSDVQLWSP</sequence>
<evidence type="ECO:0008006" key="4">
    <source>
        <dbReference type="Google" id="ProtNLM"/>
    </source>
</evidence>
<dbReference type="RefSeq" id="WP_380697112.1">
    <property type="nucleotide sequence ID" value="NZ_JBHRYR010000003.1"/>
</dbReference>
<dbReference type="EMBL" id="JBHRYR010000003">
    <property type="protein sequence ID" value="MFC3853706.1"/>
    <property type="molecule type" value="Genomic_DNA"/>
</dbReference>
<feature type="chain" id="PRO_5046241418" description="Capsule biosynthesis GfcC-like C-terminal domain-containing protein" evidence="1">
    <location>
        <begin position="29"/>
        <end position="220"/>
    </location>
</feature>
<comment type="caution">
    <text evidence="2">The sequence shown here is derived from an EMBL/GenBank/DDBJ whole genome shotgun (WGS) entry which is preliminary data.</text>
</comment>
<feature type="signal peptide" evidence="1">
    <location>
        <begin position="1"/>
        <end position="28"/>
    </location>
</feature>
<dbReference type="Proteomes" id="UP001595617">
    <property type="component" value="Unassembled WGS sequence"/>
</dbReference>
<reference evidence="3" key="1">
    <citation type="journal article" date="2019" name="Int. J. Syst. Evol. Microbiol.">
        <title>The Global Catalogue of Microorganisms (GCM) 10K type strain sequencing project: providing services to taxonomists for standard genome sequencing and annotation.</title>
        <authorList>
            <consortium name="The Broad Institute Genomics Platform"/>
            <consortium name="The Broad Institute Genome Sequencing Center for Infectious Disease"/>
            <person name="Wu L."/>
            <person name="Ma J."/>
        </authorList>
    </citation>
    <scope>NUCLEOTIDE SEQUENCE [LARGE SCALE GENOMIC DNA]</scope>
    <source>
        <strain evidence="3">IBRC 10765</strain>
    </source>
</reference>
<gene>
    <name evidence="2" type="ORF">ACFOOG_12755</name>
</gene>
<keyword evidence="3" id="KW-1185">Reference proteome</keyword>
<evidence type="ECO:0000313" key="3">
    <source>
        <dbReference type="Proteomes" id="UP001595617"/>
    </source>
</evidence>
<protein>
    <recommendedName>
        <fullName evidence="4">Capsule biosynthesis GfcC-like C-terminal domain-containing protein</fullName>
    </recommendedName>
</protein>
<keyword evidence="1" id="KW-0732">Signal</keyword>
<evidence type="ECO:0000256" key="1">
    <source>
        <dbReference type="SAM" id="SignalP"/>
    </source>
</evidence>
<name>A0ABV7ZZN8_9GAMM</name>
<evidence type="ECO:0000313" key="2">
    <source>
        <dbReference type="EMBL" id="MFC3853706.1"/>
    </source>
</evidence>
<organism evidence="2 3">
    <name type="scientific">Saccharospirillum mangrovi</name>
    <dbReference type="NCBI Taxonomy" id="2161747"/>
    <lineage>
        <taxon>Bacteria</taxon>
        <taxon>Pseudomonadati</taxon>
        <taxon>Pseudomonadota</taxon>
        <taxon>Gammaproteobacteria</taxon>
        <taxon>Oceanospirillales</taxon>
        <taxon>Saccharospirillaceae</taxon>
        <taxon>Saccharospirillum</taxon>
    </lineage>
</organism>
<proteinExistence type="predicted"/>
<accession>A0ABV7ZZN8</accession>